<proteinExistence type="inferred from homology"/>
<evidence type="ECO:0000256" key="7">
    <source>
        <dbReference type="ARBA" id="ARBA00023315"/>
    </source>
</evidence>
<feature type="compositionally biased region" description="Pro residues" evidence="11">
    <location>
        <begin position="11"/>
        <end position="20"/>
    </location>
</feature>
<evidence type="ECO:0000256" key="10">
    <source>
        <dbReference type="ARBA" id="ARBA00048109"/>
    </source>
</evidence>
<keyword evidence="6" id="KW-0256">Endoplasmic reticulum</keyword>
<evidence type="ECO:0000313" key="14">
    <source>
        <dbReference type="EMBL" id="CAL4914466.1"/>
    </source>
</evidence>
<organism evidence="14 15">
    <name type="scientific">Urochloa decumbens</name>
    <dbReference type="NCBI Taxonomy" id="240449"/>
    <lineage>
        <taxon>Eukaryota</taxon>
        <taxon>Viridiplantae</taxon>
        <taxon>Streptophyta</taxon>
        <taxon>Embryophyta</taxon>
        <taxon>Tracheophyta</taxon>
        <taxon>Spermatophyta</taxon>
        <taxon>Magnoliopsida</taxon>
        <taxon>Liliopsida</taxon>
        <taxon>Poales</taxon>
        <taxon>Poaceae</taxon>
        <taxon>PACMAD clade</taxon>
        <taxon>Panicoideae</taxon>
        <taxon>Panicodae</taxon>
        <taxon>Paniceae</taxon>
        <taxon>Melinidinae</taxon>
        <taxon>Urochloa</taxon>
    </lineage>
</organism>
<feature type="domain" description="O-acyltransferase WSD1-like N-terminal" evidence="12">
    <location>
        <begin position="211"/>
        <end position="384"/>
    </location>
</feature>
<dbReference type="PANTHER" id="PTHR31650:SF42">
    <property type="entry name" value="OS01G0770100 PROTEIN"/>
    <property type="match status" value="1"/>
</dbReference>
<evidence type="ECO:0000256" key="8">
    <source>
        <dbReference type="ARBA" id="ARBA00024360"/>
    </source>
</evidence>
<evidence type="ECO:0008006" key="16">
    <source>
        <dbReference type="Google" id="ProtNLM"/>
    </source>
</evidence>
<dbReference type="PANTHER" id="PTHR31650">
    <property type="entry name" value="O-ACYLTRANSFERASE (WSD1-LIKE) FAMILY PROTEIN"/>
    <property type="match status" value="1"/>
</dbReference>
<dbReference type="EMBL" id="OZ075123">
    <property type="protein sequence ID" value="CAL4914466.1"/>
    <property type="molecule type" value="Genomic_DNA"/>
</dbReference>
<comment type="pathway">
    <text evidence="4">Lipid metabolism.</text>
</comment>
<keyword evidence="15" id="KW-1185">Reference proteome</keyword>
<feature type="region of interest" description="Disordered" evidence="11">
    <location>
        <begin position="1"/>
        <end position="22"/>
    </location>
</feature>
<dbReference type="AlphaFoldDB" id="A0ABC8WST7"/>
<reference evidence="14 15" key="2">
    <citation type="submission" date="2024-10" db="EMBL/GenBank/DDBJ databases">
        <authorList>
            <person name="Ryan C."/>
        </authorList>
    </citation>
    <scope>NUCLEOTIDE SEQUENCE [LARGE SCALE GENOMIC DNA]</scope>
</reference>
<reference evidence="15" key="1">
    <citation type="submission" date="2024-06" db="EMBL/GenBank/DDBJ databases">
        <authorList>
            <person name="Ryan C."/>
        </authorList>
    </citation>
    <scope>NUCLEOTIDE SEQUENCE [LARGE SCALE GENOMIC DNA]</scope>
</reference>
<comment type="pathway">
    <text evidence="3">Glycerolipid metabolism; triacylglycerol biosynthesis.</text>
</comment>
<dbReference type="GO" id="GO:0004144">
    <property type="term" value="F:diacylglycerol O-acyltransferase activity"/>
    <property type="evidence" value="ECO:0007669"/>
    <property type="project" value="UniProtKB-EC"/>
</dbReference>
<evidence type="ECO:0000259" key="13">
    <source>
        <dbReference type="Pfam" id="PF06974"/>
    </source>
</evidence>
<evidence type="ECO:0000256" key="6">
    <source>
        <dbReference type="ARBA" id="ARBA00022824"/>
    </source>
</evidence>
<gene>
    <name evidence="14" type="ORF">URODEC1_LOCUS16928</name>
</gene>
<comment type="catalytic activity">
    <reaction evidence="9">
        <text>a long chain fatty alcohol + a fatty acyl-CoA = a long-chain alcohol wax ester + CoA</text>
        <dbReference type="Rhea" id="RHEA:38443"/>
        <dbReference type="ChEBI" id="CHEBI:17135"/>
        <dbReference type="ChEBI" id="CHEBI:57287"/>
        <dbReference type="ChEBI" id="CHEBI:77636"/>
        <dbReference type="ChEBI" id="CHEBI:235323"/>
        <dbReference type="EC" id="2.3.1.75"/>
    </reaction>
</comment>
<dbReference type="Proteomes" id="UP001497457">
    <property type="component" value="Chromosome 13rd"/>
</dbReference>
<dbReference type="Pfam" id="PF06974">
    <property type="entry name" value="WS_DGAT_C"/>
    <property type="match status" value="1"/>
</dbReference>
<evidence type="ECO:0000256" key="3">
    <source>
        <dbReference type="ARBA" id="ARBA00004771"/>
    </source>
</evidence>
<evidence type="ECO:0000313" key="15">
    <source>
        <dbReference type="Proteomes" id="UP001497457"/>
    </source>
</evidence>
<sequence>MDAYGTTSPVAPLPPPPPPLSIDTRCRVGASGEEGEPLSPTARMFHDLYIVSVVGLGAAIDFDPVRAGLEVTLAGHPRFRSVRVLDGPGPPRWVRTTVNLEDHIIVPDLDPAAVSADPDRALEDYVASLSTLPAMDQSRPLWELHVLDFPTSEAASAVVFRIHHALGDGASLVSLLLTCTRGGATADPKAPEDHIIVPDLDPAAVSADPDRALEDYVASLSTLPAMDQSRPLWELHVLDFPTSEAASAVVFRIHHALGDGASLVSLLLTCTRGGATADPKAPSAPDARRRTRRVYGARAPRPAWSAGAVALAAWAVSCALLAWHTVVDVARFVAMALGLVRDTPTVFTGVKGVEFRRKRFVMRSLSLGDVKLVKNAIGCTVNDVLVGVTTAALSRYYFRRLGDRDVNKGTCLRSVLYVNLRPTPGLQKLANMMESGRHNDLKWGNRLGYIMLPFEIAMHDDPLDYVRNAKKTVDRKKHSLEAIITHAITVTVTKLFGIEVSTSLFHRMVSSTTVQFSNMIGPTEPIEFYGHPVAYIAPSVFGHPSALTIHWQSYTDTIRTILAVDDAQFPDSHQLLDDFVESLELIRDATSTSFRAGIKG</sequence>
<dbReference type="GO" id="GO:0047196">
    <property type="term" value="F:long-chain-alcohol O-fatty-acyltransferase activity"/>
    <property type="evidence" value="ECO:0007669"/>
    <property type="project" value="UniProtKB-EC"/>
</dbReference>
<evidence type="ECO:0000256" key="2">
    <source>
        <dbReference type="ARBA" id="ARBA00004586"/>
    </source>
</evidence>
<accession>A0ABC8WST7</accession>
<dbReference type="GO" id="GO:0005886">
    <property type="term" value="C:plasma membrane"/>
    <property type="evidence" value="ECO:0007669"/>
    <property type="project" value="UniProtKB-SubCell"/>
</dbReference>
<feature type="domain" description="O-acyltransferase WSD1-like N-terminal" evidence="12">
    <location>
        <begin position="74"/>
        <end position="178"/>
    </location>
</feature>
<keyword evidence="7" id="KW-0012">Acyltransferase</keyword>
<dbReference type="SUPFAM" id="SSF52777">
    <property type="entry name" value="CoA-dependent acyltransferases"/>
    <property type="match status" value="1"/>
</dbReference>
<keyword evidence="5" id="KW-0808">Transferase</keyword>
<evidence type="ECO:0000256" key="9">
    <source>
        <dbReference type="ARBA" id="ARBA00047604"/>
    </source>
</evidence>
<comment type="catalytic activity">
    <reaction evidence="10">
        <text>an acyl-CoA + a 1,2-diacyl-sn-glycerol = a triacyl-sn-glycerol + CoA</text>
        <dbReference type="Rhea" id="RHEA:10868"/>
        <dbReference type="ChEBI" id="CHEBI:17815"/>
        <dbReference type="ChEBI" id="CHEBI:57287"/>
        <dbReference type="ChEBI" id="CHEBI:58342"/>
        <dbReference type="ChEBI" id="CHEBI:64615"/>
        <dbReference type="EC" id="2.3.1.20"/>
    </reaction>
</comment>
<dbReference type="InterPro" id="IPR023213">
    <property type="entry name" value="CAT-like_dom_sf"/>
</dbReference>
<feature type="domain" description="O-acyltransferase WSD1 C-terminal" evidence="13">
    <location>
        <begin position="443"/>
        <end position="586"/>
    </location>
</feature>
<dbReference type="GO" id="GO:0005789">
    <property type="term" value="C:endoplasmic reticulum membrane"/>
    <property type="evidence" value="ECO:0007669"/>
    <property type="project" value="UniProtKB-SubCell"/>
</dbReference>
<name>A0ABC8WST7_9POAL</name>
<evidence type="ECO:0000256" key="11">
    <source>
        <dbReference type="SAM" id="MobiDB-lite"/>
    </source>
</evidence>
<evidence type="ECO:0000256" key="5">
    <source>
        <dbReference type="ARBA" id="ARBA00022679"/>
    </source>
</evidence>
<dbReference type="InterPro" id="IPR009721">
    <property type="entry name" value="O-acyltransferase_WSD1_C"/>
</dbReference>
<evidence type="ECO:0000259" key="12">
    <source>
        <dbReference type="Pfam" id="PF03007"/>
    </source>
</evidence>
<protein>
    <recommendedName>
        <fullName evidence="16">Diacylglycerol O-acyltransferase</fullName>
    </recommendedName>
</protein>
<evidence type="ECO:0000256" key="1">
    <source>
        <dbReference type="ARBA" id="ARBA00004162"/>
    </source>
</evidence>
<comment type="similarity">
    <text evidence="8">In the N-terminal section; belongs to the long-chain O-acyltransferase family.</text>
</comment>
<dbReference type="Pfam" id="PF03007">
    <property type="entry name" value="WS_DGAT_cat"/>
    <property type="match status" value="2"/>
</dbReference>
<dbReference type="InterPro" id="IPR045034">
    <property type="entry name" value="O-acyltransferase_WSD1-like"/>
</dbReference>
<dbReference type="InterPro" id="IPR004255">
    <property type="entry name" value="O-acyltransferase_WSD1_N"/>
</dbReference>
<comment type="subcellular location">
    <subcellularLocation>
        <location evidence="1">Cell membrane</location>
        <topology evidence="1">Single-pass membrane protein</topology>
    </subcellularLocation>
    <subcellularLocation>
        <location evidence="2">Endoplasmic reticulum membrane</location>
    </subcellularLocation>
</comment>
<dbReference type="Gene3D" id="3.30.559.10">
    <property type="entry name" value="Chloramphenicol acetyltransferase-like domain"/>
    <property type="match status" value="1"/>
</dbReference>
<evidence type="ECO:0000256" key="4">
    <source>
        <dbReference type="ARBA" id="ARBA00005189"/>
    </source>
</evidence>